<dbReference type="PRINTS" id="PR00315">
    <property type="entry name" value="ELONGATNFCT"/>
</dbReference>
<dbReference type="GO" id="GO:0003924">
    <property type="term" value="F:GTPase activity"/>
    <property type="evidence" value="ECO:0007669"/>
    <property type="project" value="InterPro"/>
</dbReference>
<dbReference type="InterPro" id="IPR000795">
    <property type="entry name" value="T_Tr_GTP-bd_dom"/>
</dbReference>
<dbReference type="CDD" id="cd03691">
    <property type="entry name" value="BipA_TypA_II"/>
    <property type="match status" value="1"/>
</dbReference>
<sequence length="685" mass="73394">MFRANLYSRLSRLLVASVEVSVQRASSGFRSILPTRSLVDNFVPNSRSFSLVSGSQASSSFNSLDLQSEVPASKIRNVAIIAHVDHGKTTLVDKMLTQAGGHVPGERVMDSHALERERGITISSKYTSLQYGAYTINIVDTPGHADFGGEVERVLGMVDGAVLLVDANEGALSQTKFVLEKALRAGLSPIVVLNKVDRPGCTKERCTAVESDIFDLFASLGASDAQLDFRVLYSSARQGWAAEELPPTGEAPAAASLAPLMDSILAGVPPPPVDRGAPFAMLVSMLGRDPFLGRIAIGRVHAGTARVGDRLRILRHTGEREGPEAKLTKILKRVGTSDVELREASAGDIVMVAGAEHVGVADTLADPAVAENLPPGHIDPPTLSMVFSPNDSPLAGTEGRELTANKIGERLRAEAESSVSMRVSTVQESGGERFEVKARGELQLGLLIENMRREGFEFSVSPPQVVLREEGGSVLEPIEDVVIECPDVCTGTIIDSLTARKGELQEMVPVPELEGRMRLTFSAPSRGLLGFRSVFATVTRGSGVMNRAFSKYDVHRGSMDSVSKGALVSMADGKTVAFSLWNLEPRGVLFVSPGQKVYSGMIIGEHAKGGDLEVNPIKEKAKTNFRAMGTDENIRLTPPRAMTLEDAIGYVGPGELIEVTPKGVRLRKAVLDSNLRKRASRSAAR</sequence>
<dbReference type="InterPro" id="IPR042116">
    <property type="entry name" value="TypA/BipA_C"/>
</dbReference>
<dbReference type="InterPro" id="IPR047042">
    <property type="entry name" value="BipA_II"/>
</dbReference>
<dbReference type="Pfam" id="PF00009">
    <property type="entry name" value="GTP_EFTU"/>
    <property type="match status" value="1"/>
</dbReference>
<dbReference type="PANTHER" id="PTHR42908:SF8">
    <property type="entry name" value="TR-TYPE G DOMAIN-CONTAINING PROTEIN"/>
    <property type="match status" value="1"/>
</dbReference>
<dbReference type="FunFam" id="2.40.50.250:FF:000001">
    <property type="entry name" value="GTP-binding protein TypA"/>
    <property type="match status" value="1"/>
</dbReference>
<dbReference type="FunFam" id="3.30.70.240:FF:000002">
    <property type="entry name" value="GTP-binding protein TypA"/>
    <property type="match status" value="1"/>
</dbReference>
<keyword evidence="1" id="KW-0547">Nucleotide-binding</keyword>
<dbReference type="Pfam" id="PF21018">
    <property type="entry name" value="BipA_C"/>
    <property type="match status" value="1"/>
</dbReference>
<dbReference type="InterPro" id="IPR006298">
    <property type="entry name" value="BipA"/>
</dbReference>
<dbReference type="CDD" id="cd01891">
    <property type="entry name" value="TypA_BipA"/>
    <property type="match status" value="1"/>
</dbReference>
<organism evidence="4">
    <name type="scientific">Tetraselmis sp. GSL018</name>
    <dbReference type="NCBI Taxonomy" id="582737"/>
    <lineage>
        <taxon>Eukaryota</taxon>
        <taxon>Viridiplantae</taxon>
        <taxon>Chlorophyta</taxon>
        <taxon>core chlorophytes</taxon>
        <taxon>Chlorodendrophyceae</taxon>
        <taxon>Chlorodendrales</taxon>
        <taxon>Chlorodendraceae</taxon>
        <taxon>Tetraselmis</taxon>
    </lineage>
</organism>
<dbReference type="SUPFAM" id="SSF54980">
    <property type="entry name" value="EF-G C-terminal domain-like"/>
    <property type="match status" value="2"/>
</dbReference>
<reference evidence="4" key="1">
    <citation type="submission" date="2014-05" db="EMBL/GenBank/DDBJ databases">
        <title>The transcriptome of the halophilic microalga Tetraselmis sp. GSL018 isolated from the Great Salt Lake, Utah.</title>
        <authorList>
            <person name="Jinkerson R.E."/>
            <person name="D'Adamo S."/>
            <person name="Posewitz M.C."/>
        </authorList>
    </citation>
    <scope>NUCLEOTIDE SEQUENCE</scope>
    <source>
        <strain evidence="4">GSL018</strain>
    </source>
</reference>
<dbReference type="EMBL" id="GBEZ01021934">
    <property type="protein sequence ID" value="JAC64858.1"/>
    <property type="molecule type" value="Transcribed_RNA"/>
</dbReference>
<dbReference type="Gene3D" id="3.30.70.240">
    <property type="match status" value="1"/>
</dbReference>
<proteinExistence type="predicted"/>
<dbReference type="Pfam" id="PF22042">
    <property type="entry name" value="EF-G_D2"/>
    <property type="match status" value="1"/>
</dbReference>
<dbReference type="InterPro" id="IPR047041">
    <property type="entry name" value="BipA_GTP-bd_dom"/>
</dbReference>
<feature type="domain" description="Tr-type G" evidence="3">
    <location>
        <begin position="73"/>
        <end position="273"/>
    </location>
</feature>
<evidence type="ECO:0000256" key="1">
    <source>
        <dbReference type="ARBA" id="ARBA00022741"/>
    </source>
</evidence>
<keyword evidence="2" id="KW-0342">GTP-binding</keyword>
<dbReference type="InterPro" id="IPR053905">
    <property type="entry name" value="EF-G-like_DII"/>
</dbReference>
<dbReference type="NCBIfam" id="TIGR00231">
    <property type="entry name" value="small_GTP"/>
    <property type="match status" value="1"/>
</dbReference>
<dbReference type="GO" id="GO:0005829">
    <property type="term" value="C:cytosol"/>
    <property type="evidence" value="ECO:0007669"/>
    <property type="project" value="TreeGrafter"/>
</dbReference>
<dbReference type="InterPro" id="IPR009000">
    <property type="entry name" value="Transl_B-barrel_sf"/>
</dbReference>
<dbReference type="InterPro" id="IPR031157">
    <property type="entry name" value="G_TR_CS"/>
</dbReference>
<dbReference type="Gene3D" id="2.40.30.10">
    <property type="entry name" value="Translation factors"/>
    <property type="match status" value="1"/>
</dbReference>
<name>A0A061QYQ8_9CHLO</name>
<dbReference type="SUPFAM" id="SSF52540">
    <property type="entry name" value="P-loop containing nucleoside triphosphate hydrolases"/>
    <property type="match status" value="1"/>
</dbReference>
<dbReference type="CDD" id="cd03710">
    <property type="entry name" value="BipA_TypA_C"/>
    <property type="match status" value="1"/>
</dbReference>
<dbReference type="PROSITE" id="PS51722">
    <property type="entry name" value="G_TR_2"/>
    <property type="match status" value="1"/>
</dbReference>
<dbReference type="Gene3D" id="3.40.50.300">
    <property type="entry name" value="P-loop containing nucleotide triphosphate hydrolases"/>
    <property type="match status" value="1"/>
</dbReference>
<protein>
    <submittedName>
        <fullName evidence="4">GTP-binding protein</fullName>
    </submittedName>
</protein>
<dbReference type="InterPro" id="IPR005225">
    <property type="entry name" value="Small_GTP-bd"/>
</dbReference>
<dbReference type="InterPro" id="IPR035651">
    <property type="entry name" value="BipA_V"/>
</dbReference>
<dbReference type="AlphaFoldDB" id="A0A061QYQ8"/>
<dbReference type="GO" id="GO:0005525">
    <property type="term" value="F:GTP binding"/>
    <property type="evidence" value="ECO:0007669"/>
    <property type="project" value="UniProtKB-KW"/>
</dbReference>
<accession>A0A061QYQ8</accession>
<dbReference type="NCBIfam" id="TIGR01394">
    <property type="entry name" value="TypA_BipA"/>
    <property type="match status" value="1"/>
</dbReference>
<dbReference type="Pfam" id="PF00679">
    <property type="entry name" value="EFG_C"/>
    <property type="match status" value="1"/>
</dbReference>
<evidence type="ECO:0000259" key="3">
    <source>
        <dbReference type="PROSITE" id="PS51722"/>
    </source>
</evidence>
<dbReference type="PANTHER" id="PTHR42908">
    <property type="entry name" value="TRANSLATION ELONGATION FACTOR-RELATED"/>
    <property type="match status" value="1"/>
</dbReference>
<dbReference type="Gene3D" id="2.40.50.250">
    <property type="entry name" value="bipa protein"/>
    <property type="match status" value="1"/>
</dbReference>
<dbReference type="PROSITE" id="PS00301">
    <property type="entry name" value="G_TR_1"/>
    <property type="match status" value="1"/>
</dbReference>
<dbReference type="Gene3D" id="3.30.70.870">
    <property type="entry name" value="Elongation Factor G (Translational Gtpase), domain 3"/>
    <property type="match status" value="1"/>
</dbReference>
<dbReference type="InterPro" id="IPR027417">
    <property type="entry name" value="P-loop_NTPase"/>
</dbReference>
<dbReference type="InterPro" id="IPR000640">
    <property type="entry name" value="EFG_V-like"/>
</dbReference>
<gene>
    <name evidence="4" type="primary">TYPA</name>
    <name evidence="4" type="ORF">TSPGSL018_17357</name>
</gene>
<evidence type="ECO:0000313" key="4">
    <source>
        <dbReference type="EMBL" id="JAC64858.1"/>
    </source>
</evidence>
<dbReference type="InterPro" id="IPR048876">
    <property type="entry name" value="BipA_C"/>
</dbReference>
<dbReference type="SUPFAM" id="SSF50447">
    <property type="entry name" value="Translation proteins"/>
    <property type="match status" value="1"/>
</dbReference>
<evidence type="ECO:0000256" key="2">
    <source>
        <dbReference type="ARBA" id="ARBA00023134"/>
    </source>
</evidence>
<dbReference type="GO" id="GO:1990904">
    <property type="term" value="C:ribonucleoprotein complex"/>
    <property type="evidence" value="ECO:0007669"/>
    <property type="project" value="TreeGrafter"/>
</dbReference>
<dbReference type="InterPro" id="IPR035647">
    <property type="entry name" value="EFG_III/V"/>
</dbReference>